<dbReference type="RefSeq" id="XP_012647201.1">
    <property type="nucleotide sequence ID" value="XM_012791747.1"/>
</dbReference>
<reference evidence="1 2" key="3">
    <citation type="journal article" date="2016" name="Sci. Rep.">
        <title>Genome-wide diversity and gene expression profiling of Babesia microti isolates identify polymorphic genes that mediate host-pathogen interactions.</title>
        <authorList>
            <person name="Silva J.C."/>
            <person name="Cornillot E."/>
            <person name="McCracken C."/>
            <person name="Usmani-Brown S."/>
            <person name="Dwivedi A."/>
            <person name="Ifeonu O.O."/>
            <person name="Crabtree J."/>
            <person name="Gotia H.T."/>
            <person name="Virji A.Z."/>
            <person name="Reynes C."/>
            <person name="Colinge J."/>
            <person name="Kumar V."/>
            <person name="Lawres L."/>
            <person name="Pazzi J.E."/>
            <person name="Pablo J.V."/>
            <person name="Hung C."/>
            <person name="Brancato J."/>
            <person name="Kumari P."/>
            <person name="Orvis J."/>
            <person name="Tretina K."/>
            <person name="Chibucos M."/>
            <person name="Ott S."/>
            <person name="Sadzewicz L."/>
            <person name="Sengamalay N."/>
            <person name="Shetty A.C."/>
            <person name="Su Q."/>
            <person name="Tallon L."/>
            <person name="Fraser C.M."/>
            <person name="Frutos R."/>
            <person name="Molina D.M."/>
            <person name="Krause P.J."/>
            <person name="Ben Mamoun C."/>
        </authorList>
    </citation>
    <scope>NUCLEOTIDE SEQUENCE [LARGE SCALE GENOMIC DNA]</scope>
    <source>
        <strain evidence="1 2">RI</strain>
    </source>
</reference>
<accession>I7J567</accession>
<protein>
    <submittedName>
        <fullName evidence="1">Uncharacterized protein</fullName>
    </submittedName>
</protein>
<evidence type="ECO:0000313" key="1">
    <source>
        <dbReference type="EMBL" id="CCF72592.1"/>
    </source>
</evidence>
<dbReference type="GeneID" id="24423202"/>
<dbReference type="OrthoDB" id="365914at2759"/>
<sequence>MDCHVESQNHTFSHSSRLNMVKHMFSVGELAFIKMKNELCLVFIHYLSQKLVFCACTGTEVKVVPVGLSAIDSESIYHDYKSHQLHCNMNRGTLINLNNVHGYYIPMYFISFPGYRKKCSKFFRFWVKECDLIPYHSVRNRLANKLIHKLEDISQTLKESLSGCEVDNIDNYVYNMKHRTVDVSKQLLSGVNCITTLPWVISDWMKQFMNEEWERIVNIDWGMDIFCNFVWQSPQLDQYERVFKQLKLVKQYTNVPFYRKFNARSVANEFKFYILLLAKILLRTSKKQVRLWNKQIKISYQCFLTFYVNQLYWIDLLLDWFDVHFIDNCCYCKEERLFLIALLDRYQQVQFHKSNANEGNGKSDYMSNLLQASMNSNFEDWKMKPSDLLGASHLARLLCYPVYYNNYLSKLCVNGVNIEGICLPIYQLFLYFLSYYLRDYTIAQDYNLE</sequence>
<dbReference type="Proteomes" id="UP000002899">
    <property type="component" value="Chromosome I"/>
</dbReference>
<keyword evidence="2" id="KW-1185">Reference proteome</keyword>
<reference evidence="1 2" key="1">
    <citation type="journal article" date="2012" name="Nucleic Acids Res.">
        <title>Sequencing of the smallest Apicomplexan genome from the human pathogen Babesia microti.</title>
        <authorList>
            <person name="Cornillot E."/>
            <person name="Hadj-Kaddour K."/>
            <person name="Dassouli A."/>
            <person name="Noel B."/>
            <person name="Ranwez V."/>
            <person name="Vacherie B."/>
            <person name="Augagneur Y."/>
            <person name="Bres V."/>
            <person name="Duclos A."/>
            <person name="Randazzo S."/>
            <person name="Carcy B."/>
            <person name="Debierre-Grockiego F."/>
            <person name="Delbecq S."/>
            <person name="Moubri-Menage K."/>
            <person name="Shams-Eldin H."/>
            <person name="Usmani-Brown S."/>
            <person name="Bringaud F."/>
            <person name="Wincker P."/>
            <person name="Vivares C.P."/>
            <person name="Schwarz R.T."/>
            <person name="Schetters T.P."/>
            <person name="Krause P.J."/>
            <person name="Gorenflot A."/>
            <person name="Berry V."/>
            <person name="Barbe V."/>
            <person name="Ben Mamoun C."/>
        </authorList>
    </citation>
    <scope>NUCLEOTIDE SEQUENCE [LARGE SCALE GENOMIC DNA]</scope>
    <source>
        <strain evidence="1 2">RI</strain>
    </source>
</reference>
<dbReference type="VEuPathDB" id="PiroplasmaDB:BMR1_01G00610"/>
<evidence type="ECO:0000313" key="2">
    <source>
        <dbReference type="Proteomes" id="UP000002899"/>
    </source>
</evidence>
<dbReference type="AlphaFoldDB" id="I7J567"/>
<dbReference type="EMBL" id="FO082871">
    <property type="protein sequence ID" value="CCF72592.1"/>
    <property type="molecule type" value="Genomic_DNA"/>
</dbReference>
<proteinExistence type="predicted"/>
<gene>
    <name evidence="1" type="ORF">BMR1_01G00610</name>
</gene>
<name>I7J567_BABMR</name>
<organism evidence="1 2">
    <name type="scientific">Babesia microti (strain RI)</name>
    <dbReference type="NCBI Taxonomy" id="1133968"/>
    <lineage>
        <taxon>Eukaryota</taxon>
        <taxon>Sar</taxon>
        <taxon>Alveolata</taxon>
        <taxon>Apicomplexa</taxon>
        <taxon>Aconoidasida</taxon>
        <taxon>Piroplasmida</taxon>
        <taxon>Babesiidae</taxon>
        <taxon>Babesia</taxon>
    </lineage>
</organism>
<dbReference type="KEGG" id="bmic:BMR1_01G00610"/>
<reference evidence="1 2" key="2">
    <citation type="journal article" date="2013" name="PLoS ONE">
        <title>Whole genome mapping and re-organization of the nuclear and mitochondrial genomes of Babesia microti isolates.</title>
        <authorList>
            <person name="Cornillot E."/>
            <person name="Dassouli A."/>
            <person name="Garg A."/>
            <person name="Pachikara N."/>
            <person name="Randazzo S."/>
            <person name="Depoix D."/>
            <person name="Carcy B."/>
            <person name="Delbecq S."/>
            <person name="Frutos R."/>
            <person name="Silva J.C."/>
            <person name="Sutton R."/>
            <person name="Krause P.J."/>
            <person name="Mamoun C.B."/>
        </authorList>
    </citation>
    <scope>NUCLEOTIDE SEQUENCE [LARGE SCALE GENOMIC DNA]</scope>
    <source>
        <strain evidence="1 2">RI</strain>
    </source>
</reference>